<evidence type="ECO:0000313" key="2">
    <source>
        <dbReference type="Proteomes" id="UP000035154"/>
    </source>
</evidence>
<dbReference type="PATRIC" id="fig|1447263.3.peg.327"/>
<reference evidence="1 2" key="1">
    <citation type="submission" date="2014-01" db="EMBL/GenBank/DDBJ databases">
        <title>Development of a Comparative Genomic Fingerprinting Assay for High Resolution Genotyping of Arcobacter butzleri.</title>
        <authorList>
            <person name="Webb A.L."/>
            <person name="Inglis G.D."/>
            <person name="Kruczkiewicz P."/>
            <person name="Selinger L.B."/>
            <person name="Taboada E.N."/>
        </authorList>
    </citation>
    <scope>NUCLEOTIDE SEQUENCE [LARGE SCALE GENOMIC DNA]</scope>
    <source>
        <strain evidence="1 2">L355</strain>
    </source>
</reference>
<dbReference type="Proteomes" id="UP000035154">
    <property type="component" value="Unassembled WGS sequence"/>
</dbReference>
<dbReference type="AlphaFoldDB" id="A0A0G9KY46"/>
<accession>A0A0G9KY46</accession>
<protein>
    <submittedName>
        <fullName evidence="1">Uncharacterized protein</fullName>
    </submittedName>
</protein>
<dbReference type="RefSeq" id="WP_046997790.1">
    <property type="nucleotide sequence ID" value="NZ_JAIW01000010.1"/>
</dbReference>
<organism evidence="1 2">
    <name type="scientific">Aliarcobacter butzleri L355</name>
    <dbReference type="NCBI Taxonomy" id="1447263"/>
    <lineage>
        <taxon>Bacteria</taxon>
        <taxon>Pseudomonadati</taxon>
        <taxon>Campylobacterota</taxon>
        <taxon>Epsilonproteobacteria</taxon>
        <taxon>Campylobacterales</taxon>
        <taxon>Arcobacteraceae</taxon>
        <taxon>Aliarcobacter</taxon>
    </lineage>
</organism>
<evidence type="ECO:0000313" key="1">
    <source>
        <dbReference type="EMBL" id="KLE11426.1"/>
    </source>
</evidence>
<sequence>MSIYDKEILELKKEIIVEVINELKNIKNFKIKANTKAYSELNKTISKWDLEINKIENNINSSNLNENYSFLKIERKTLESLINLNNRLKFGTLSELLESLTFNYEDVFSKDTLIEIKPFSFKKQIQLNLNNTNLYICEIIEESFDISVNDKILYKIEDILIYDNKEYLETKNLKRYPIGNEIFWISNNLTLADIDKFNSLYFY</sequence>
<name>A0A0G9KY46_9BACT</name>
<comment type="caution">
    <text evidence="1">The sequence shown here is derived from an EMBL/GenBank/DDBJ whole genome shotgun (WGS) entry which is preliminary data.</text>
</comment>
<proteinExistence type="predicted"/>
<gene>
    <name evidence="1" type="ORF">AF80_01715</name>
</gene>
<dbReference type="EMBL" id="JAIW01000010">
    <property type="protein sequence ID" value="KLE11426.1"/>
    <property type="molecule type" value="Genomic_DNA"/>
</dbReference>